<evidence type="ECO:0000313" key="3">
    <source>
        <dbReference type="EMBL" id="CAH3127725.1"/>
    </source>
</evidence>
<accession>A0ABN8P000</accession>
<evidence type="ECO:0000313" key="4">
    <source>
        <dbReference type="Proteomes" id="UP001159405"/>
    </source>
</evidence>
<name>A0ABN8P000_9CNID</name>
<comment type="caution">
    <text evidence="3">The sequence shown here is derived from an EMBL/GenBank/DDBJ whole genome shotgun (WGS) entry which is preliminary data.</text>
</comment>
<dbReference type="PANTHER" id="PTHR23099:SF0">
    <property type="entry name" value="GERM CELL NUCLEAR ACIDIC PROTEIN"/>
    <property type="match status" value="1"/>
</dbReference>
<gene>
    <name evidence="3" type="ORF">PLOB_00033155</name>
</gene>
<dbReference type="Pfam" id="PF10263">
    <property type="entry name" value="SprT-like"/>
    <property type="match status" value="1"/>
</dbReference>
<dbReference type="InterPro" id="IPR006640">
    <property type="entry name" value="SprT-like_domain"/>
</dbReference>
<feature type="region of interest" description="Disordered" evidence="1">
    <location>
        <begin position="276"/>
        <end position="299"/>
    </location>
</feature>
<dbReference type="InterPro" id="IPR035240">
    <property type="entry name" value="SprT_Zn_ribbon"/>
</dbReference>
<proteinExistence type="predicted"/>
<dbReference type="PANTHER" id="PTHR23099">
    <property type="entry name" value="TRANSCRIPTIONAL REGULATOR"/>
    <property type="match status" value="1"/>
</dbReference>
<sequence length="530" mass="59711">MDSSNESGDNFANDDVDESDSMAKSCELNQGYLSFGECGIQHVADNIGETDDCNPAVEFEAVHSTDGHSFTVHDYEAGNAEHLNKETTNETVFHNESPFKQLAVHNSSEDHSSDNIACDYGGGNSSNYEGIQVGIKQGDEKDEKDIETSSLVKSINIDDCSDSSATELFSRPVSSMTDGSNNDDKSISDSPNLPLSLSERLFKKYNPVKSESDDFEILEEFIVDDDDEDLEEEVFEDPGYQEEFEFGSDKENDDCIEIAAPVTSYTPFKTPSTNFSWKTPKSTKPKKANTGFSSTNRSRPRSVLEDLLTPYSSEKNFKTNRERLAKNLFEMYNTTVFDNQLPSDFQITWNKKMRSTAGFCYYSRKNGLRMSRIELADKVIDSADRLRDTLIHEMCHAASWIISGVKAGHGPVWEKWTARANFVHQDLPPISRCHSYTINTKYTYRCTKCSNTFGRHSKSVNLEKSRCAYCHGRLELVPQLKKDGTPQTRTPSRFALFVKENFARIKKGNEAFSHQDVMRALSSEFAKLNT</sequence>
<dbReference type="Proteomes" id="UP001159405">
    <property type="component" value="Unassembled WGS sequence"/>
</dbReference>
<evidence type="ECO:0000259" key="2">
    <source>
        <dbReference type="SMART" id="SM00731"/>
    </source>
</evidence>
<organism evidence="3 4">
    <name type="scientific">Porites lobata</name>
    <dbReference type="NCBI Taxonomy" id="104759"/>
    <lineage>
        <taxon>Eukaryota</taxon>
        <taxon>Metazoa</taxon>
        <taxon>Cnidaria</taxon>
        <taxon>Anthozoa</taxon>
        <taxon>Hexacorallia</taxon>
        <taxon>Scleractinia</taxon>
        <taxon>Fungiina</taxon>
        <taxon>Poritidae</taxon>
        <taxon>Porites</taxon>
    </lineage>
</organism>
<protein>
    <recommendedName>
        <fullName evidence="2">SprT-like domain-containing protein</fullName>
    </recommendedName>
</protein>
<feature type="compositionally biased region" description="Polar residues" evidence="1">
    <location>
        <begin position="168"/>
        <end position="180"/>
    </location>
</feature>
<dbReference type="Pfam" id="PF17283">
    <property type="entry name" value="Zn_ribbon_SprT"/>
    <property type="match status" value="1"/>
</dbReference>
<reference evidence="3 4" key="1">
    <citation type="submission" date="2022-05" db="EMBL/GenBank/DDBJ databases">
        <authorList>
            <consortium name="Genoscope - CEA"/>
            <person name="William W."/>
        </authorList>
    </citation>
    <scope>NUCLEOTIDE SEQUENCE [LARGE SCALE GENOMIC DNA]</scope>
</reference>
<evidence type="ECO:0000256" key="1">
    <source>
        <dbReference type="SAM" id="MobiDB-lite"/>
    </source>
</evidence>
<feature type="region of interest" description="Disordered" evidence="1">
    <location>
        <begin position="168"/>
        <end position="192"/>
    </location>
</feature>
<keyword evidence="4" id="KW-1185">Reference proteome</keyword>
<feature type="domain" description="SprT-like" evidence="2">
    <location>
        <begin position="322"/>
        <end position="477"/>
    </location>
</feature>
<feature type="compositionally biased region" description="Polar residues" evidence="1">
    <location>
        <begin position="1"/>
        <end position="10"/>
    </location>
</feature>
<dbReference type="EMBL" id="CALNXK010000044">
    <property type="protein sequence ID" value="CAH3127725.1"/>
    <property type="molecule type" value="Genomic_DNA"/>
</dbReference>
<feature type="region of interest" description="Disordered" evidence="1">
    <location>
        <begin position="1"/>
        <end position="23"/>
    </location>
</feature>
<dbReference type="SMART" id="SM00731">
    <property type="entry name" value="SprT"/>
    <property type="match status" value="1"/>
</dbReference>